<keyword evidence="5" id="KW-1185">Reference proteome</keyword>
<dbReference type="Pfam" id="PF13365">
    <property type="entry name" value="Trypsin_2"/>
    <property type="match status" value="1"/>
</dbReference>
<evidence type="ECO:0000256" key="2">
    <source>
        <dbReference type="ARBA" id="ARBA00022801"/>
    </source>
</evidence>
<protein>
    <submittedName>
        <fullName evidence="4">Trypsin-like peptidase</fullName>
    </submittedName>
</protein>
<evidence type="ECO:0000313" key="5">
    <source>
        <dbReference type="Proteomes" id="UP000245793"/>
    </source>
</evidence>
<dbReference type="PANTHER" id="PTHR43343">
    <property type="entry name" value="PEPTIDASE S12"/>
    <property type="match status" value="1"/>
</dbReference>
<organism evidence="4 5">
    <name type="scientific">Ezakiella coagulans</name>
    <dbReference type="NCBI Taxonomy" id="46507"/>
    <lineage>
        <taxon>Bacteria</taxon>
        <taxon>Bacillati</taxon>
        <taxon>Bacillota</taxon>
        <taxon>Tissierellia</taxon>
        <taxon>Ezakiella</taxon>
    </lineage>
</organism>
<evidence type="ECO:0000256" key="1">
    <source>
        <dbReference type="ARBA" id="ARBA00022670"/>
    </source>
</evidence>
<keyword evidence="3" id="KW-0812">Transmembrane</keyword>
<dbReference type="RefSeq" id="WP_116479686.1">
    <property type="nucleotide sequence ID" value="NZ_QEKV01000002.1"/>
</dbReference>
<keyword evidence="1" id="KW-0645">Protease</keyword>
<accession>A0A2U1E5N2</accession>
<proteinExistence type="predicted"/>
<keyword evidence="3" id="KW-1133">Transmembrane helix</keyword>
<dbReference type="AlphaFoldDB" id="A0A2U1E5N2"/>
<comment type="caution">
    <text evidence="4">The sequence shown here is derived from an EMBL/GenBank/DDBJ whole genome shotgun (WGS) entry which is preliminary data.</text>
</comment>
<dbReference type="PRINTS" id="PR00834">
    <property type="entry name" value="PROTEASES2C"/>
</dbReference>
<dbReference type="Gene3D" id="2.40.10.120">
    <property type="match status" value="1"/>
</dbReference>
<keyword evidence="3" id="KW-0472">Membrane</keyword>
<dbReference type="SUPFAM" id="SSF50494">
    <property type="entry name" value="Trypsin-like serine proteases"/>
    <property type="match status" value="1"/>
</dbReference>
<evidence type="ECO:0000313" key="4">
    <source>
        <dbReference type="EMBL" id="PVY95205.1"/>
    </source>
</evidence>
<keyword evidence="2" id="KW-0378">Hydrolase</keyword>
<dbReference type="EMBL" id="QEKV01000002">
    <property type="protein sequence ID" value="PVY95205.1"/>
    <property type="molecule type" value="Genomic_DNA"/>
</dbReference>
<name>A0A2U1E5N2_9FIRM</name>
<feature type="transmembrane region" description="Helical" evidence="3">
    <location>
        <begin position="41"/>
        <end position="60"/>
    </location>
</feature>
<evidence type="ECO:0000256" key="3">
    <source>
        <dbReference type="SAM" id="Phobius"/>
    </source>
</evidence>
<dbReference type="GO" id="GO:0006508">
    <property type="term" value="P:proteolysis"/>
    <property type="evidence" value="ECO:0007669"/>
    <property type="project" value="UniProtKB-KW"/>
</dbReference>
<dbReference type="Proteomes" id="UP000245793">
    <property type="component" value="Unassembled WGS sequence"/>
</dbReference>
<gene>
    <name evidence="4" type="ORF">C7381_10294</name>
</gene>
<dbReference type="GO" id="GO:0004252">
    <property type="term" value="F:serine-type endopeptidase activity"/>
    <property type="evidence" value="ECO:0007669"/>
    <property type="project" value="InterPro"/>
</dbReference>
<dbReference type="InterPro" id="IPR009003">
    <property type="entry name" value="Peptidase_S1_PA"/>
</dbReference>
<dbReference type="InterPro" id="IPR001940">
    <property type="entry name" value="Peptidase_S1C"/>
</dbReference>
<dbReference type="PANTHER" id="PTHR43343:SF3">
    <property type="entry name" value="PROTEASE DO-LIKE 8, CHLOROPLASTIC"/>
    <property type="match status" value="1"/>
</dbReference>
<dbReference type="InterPro" id="IPR051201">
    <property type="entry name" value="Chloro_Bact_Ser_Proteases"/>
</dbReference>
<reference evidence="4 5" key="1">
    <citation type="submission" date="2018-04" db="EMBL/GenBank/DDBJ databases">
        <title>Genomic Encyclopedia of Type Strains, Phase IV (KMG-IV): sequencing the most valuable type-strain genomes for metagenomic binning, comparative biology and taxonomic classification.</title>
        <authorList>
            <person name="Goeker M."/>
        </authorList>
    </citation>
    <scope>NUCLEOTIDE SEQUENCE [LARGE SCALE GENOMIC DNA]</scope>
    <source>
        <strain evidence="4 5">DSM 20705</strain>
    </source>
</reference>
<sequence>MDFNEKDNRREYLEYETMNGYMYEPEARMEKPKKSSPIKKFFVSAVAAVMLGSFASGSFYGTKMLFFEKKAPTAVETQNVMTVANKAPVVNDVSAMSKEALKSIVSITNVAVQQVPDFFSFFQGGGVEREVKMSGSGVILEKTKDYLYMITNHHVIDGAKDLSVTFSDDKTYKAEVVKYDENNDIAIIRVRIKDLSESTLSEIKPIKIGDSNSLEIGESVVAIGNALGYGQSVTTGVVSAVNRNFAPKESLDTKTYIQTDAAINPGNSGGALLNMKGELVGINTAKIASSSIEGMGYAIPMARVLELIKGANIEEFQENALNL</sequence>